<dbReference type="AlphaFoldDB" id="A0A0H5H6M5"/>
<evidence type="ECO:0000313" key="3">
    <source>
        <dbReference type="Proteomes" id="UP000048841"/>
    </source>
</evidence>
<organism evidence="2 3">
    <name type="scientific">Yersinia enterocolitica</name>
    <dbReference type="NCBI Taxonomy" id="630"/>
    <lineage>
        <taxon>Bacteria</taxon>
        <taxon>Pseudomonadati</taxon>
        <taxon>Pseudomonadota</taxon>
        <taxon>Gammaproteobacteria</taxon>
        <taxon>Enterobacterales</taxon>
        <taxon>Yersiniaceae</taxon>
        <taxon>Yersinia</taxon>
    </lineage>
</organism>
<sequence>MLNKLSHRSRWQKKFGDSVRLAYSKSSYKDIKSYDWFLDNVYLISTKKDSHIDFDEEFYLKNNIDVRMAVENGSFCCGYIHFCLCGHLEPRFWSTKRIFDYNSCGPHLAEGLAEPLNARAMPIYTPDLSQLPPSDYRSIVIFIPYLIDDLFFAGYTGFFSDLSKIFDHFDSITVVVSIESPNPKLLDRYSSKIKVISLSDVEKIESKPDLIYCFDTETFFQASDIFKSPEITVYYCQDFEPGFFPFGSMYTRALSALYLSKNIIFSTKILKDFVVEKCLLNSHANLYVTAPEIEAIECVKEKKNRIFFYFRPEKFNSRNMPEVILTTVEQFCKKHSGYEIFLVGTVDTSYSIKIQNTDVTVLSKLPKKEYIDLLASCDVVIALIYSAHPGVIAFQAAASGIPTVTNEFDNRKKDYFLKISNNLIPYNPVVDSLLGKIEDALRLSKGDTRFDYAAYAGLSSTTFEEFNYSIQKSVQKL</sequence>
<gene>
    <name evidence="2" type="ORF">ERS137941_01780</name>
</gene>
<name>A0A0H5H6M5_YEREN</name>
<protein>
    <recommendedName>
        <fullName evidence="1">WsaF C-terminal domain-containing protein</fullName>
    </recommendedName>
</protein>
<accession>A0A0H5H6M5</accession>
<feature type="domain" description="WsaF C-terminal" evidence="1">
    <location>
        <begin position="305"/>
        <end position="437"/>
    </location>
</feature>
<dbReference type="SUPFAM" id="SSF53756">
    <property type="entry name" value="UDP-Glycosyltransferase/glycogen phosphorylase"/>
    <property type="match status" value="1"/>
</dbReference>
<evidence type="ECO:0000259" key="1">
    <source>
        <dbReference type="Pfam" id="PF22772"/>
    </source>
</evidence>
<dbReference type="InterPro" id="IPR055050">
    <property type="entry name" value="WsaF_C"/>
</dbReference>
<dbReference type="Proteomes" id="UP000048841">
    <property type="component" value="Unassembled WGS sequence"/>
</dbReference>
<evidence type="ECO:0000313" key="2">
    <source>
        <dbReference type="EMBL" id="CFQ61203.1"/>
    </source>
</evidence>
<reference evidence="2 3" key="1">
    <citation type="submission" date="2015-03" db="EMBL/GenBank/DDBJ databases">
        <authorList>
            <person name="Murphy D."/>
        </authorList>
    </citation>
    <scope>NUCLEOTIDE SEQUENCE [LARGE SCALE GENOMIC DNA]</scope>
    <source>
        <strain evidence="2 3">IP26249</strain>
    </source>
</reference>
<dbReference type="EMBL" id="CGBR01000010">
    <property type="protein sequence ID" value="CFQ61203.1"/>
    <property type="molecule type" value="Genomic_DNA"/>
</dbReference>
<dbReference type="Pfam" id="PF22772">
    <property type="entry name" value="WsaF_C"/>
    <property type="match status" value="1"/>
</dbReference>
<proteinExistence type="predicted"/>
<dbReference type="RefSeq" id="WP_023160177.1">
    <property type="nucleotide sequence ID" value="NZ_CGBR01000010.1"/>
</dbReference>
<dbReference type="CDD" id="cd01635">
    <property type="entry name" value="Glycosyltransferase_GTB-type"/>
    <property type="match status" value="1"/>
</dbReference>
<dbReference type="Gene3D" id="3.40.50.2000">
    <property type="entry name" value="Glycogen Phosphorylase B"/>
    <property type="match status" value="1"/>
</dbReference>